<proteinExistence type="predicted"/>
<organism evidence="1 2">
    <name type="scientific">Zophobas morio</name>
    <dbReference type="NCBI Taxonomy" id="2755281"/>
    <lineage>
        <taxon>Eukaryota</taxon>
        <taxon>Metazoa</taxon>
        <taxon>Ecdysozoa</taxon>
        <taxon>Arthropoda</taxon>
        <taxon>Hexapoda</taxon>
        <taxon>Insecta</taxon>
        <taxon>Pterygota</taxon>
        <taxon>Neoptera</taxon>
        <taxon>Endopterygota</taxon>
        <taxon>Coleoptera</taxon>
        <taxon>Polyphaga</taxon>
        <taxon>Cucujiformia</taxon>
        <taxon>Tenebrionidae</taxon>
        <taxon>Zophobas</taxon>
    </lineage>
</organism>
<reference evidence="1" key="1">
    <citation type="journal article" date="2023" name="G3 (Bethesda)">
        <title>Whole genome assemblies of Zophobas morio and Tenebrio molitor.</title>
        <authorList>
            <person name="Kaur S."/>
            <person name="Stinson S.A."/>
            <person name="diCenzo G.C."/>
        </authorList>
    </citation>
    <scope>NUCLEOTIDE SEQUENCE</scope>
    <source>
        <strain evidence="1">QUZm001</strain>
    </source>
</reference>
<sequence length="102" mass="11572">MKTGKQPQTRRPKEERLAKDHVQYLKQWILVLVKLRTSQIKTLVETGDVHFTSGDENESIKPTNIQDGAEEILIVEQGGSQCSVVMIYQQPQKKTTGVLHSK</sequence>
<protein>
    <submittedName>
        <fullName evidence="1">Uncharacterized protein</fullName>
    </submittedName>
</protein>
<dbReference type="AlphaFoldDB" id="A0AA38I221"/>
<dbReference type="Proteomes" id="UP001168821">
    <property type="component" value="Unassembled WGS sequence"/>
</dbReference>
<accession>A0AA38I221</accession>
<keyword evidence="2" id="KW-1185">Reference proteome</keyword>
<evidence type="ECO:0000313" key="1">
    <source>
        <dbReference type="EMBL" id="KAJ3646317.1"/>
    </source>
</evidence>
<comment type="caution">
    <text evidence="1">The sequence shown here is derived from an EMBL/GenBank/DDBJ whole genome shotgun (WGS) entry which is preliminary data.</text>
</comment>
<gene>
    <name evidence="1" type="ORF">Zmor_023909</name>
</gene>
<dbReference type="EMBL" id="JALNTZ010000007">
    <property type="protein sequence ID" value="KAJ3646317.1"/>
    <property type="molecule type" value="Genomic_DNA"/>
</dbReference>
<name>A0AA38I221_9CUCU</name>
<evidence type="ECO:0000313" key="2">
    <source>
        <dbReference type="Proteomes" id="UP001168821"/>
    </source>
</evidence>